<comment type="function">
    <text evidence="8">Probably acts as a transcriptional activator. Binds to the GCC-box pathogenesis-related promoter element. May be involved in the regulation of gene expression by stress factors and by components of stress signal transduction pathways.</text>
</comment>
<keyword evidence="6" id="KW-0539">Nucleus</keyword>
<feature type="domain" description="AP2/ERF" evidence="10">
    <location>
        <begin position="31"/>
        <end position="88"/>
    </location>
</feature>
<organism evidence="11">
    <name type="scientific">Araucaria cunninghamii</name>
    <name type="common">Hoop pine</name>
    <name type="synonym">Moreton Bay pine</name>
    <dbReference type="NCBI Taxonomy" id="56994"/>
    <lineage>
        <taxon>Eukaryota</taxon>
        <taxon>Viridiplantae</taxon>
        <taxon>Streptophyta</taxon>
        <taxon>Embryophyta</taxon>
        <taxon>Tracheophyta</taxon>
        <taxon>Spermatophyta</taxon>
        <taxon>Pinopsida</taxon>
        <taxon>Pinidae</taxon>
        <taxon>Conifers II</taxon>
        <taxon>Araucariales</taxon>
        <taxon>Araucariaceae</taxon>
        <taxon>Araucaria</taxon>
    </lineage>
</organism>
<dbReference type="AlphaFoldDB" id="A0A0D6R4T8"/>
<dbReference type="Pfam" id="PF00847">
    <property type="entry name" value="AP2"/>
    <property type="match status" value="1"/>
</dbReference>
<protein>
    <recommendedName>
        <fullName evidence="10">AP2/ERF domain-containing protein</fullName>
    </recommendedName>
</protein>
<keyword evidence="2" id="KW-0936">Ethylene signaling pathway</keyword>
<name>A0A0D6R4T8_ARACU</name>
<evidence type="ECO:0000256" key="5">
    <source>
        <dbReference type="ARBA" id="ARBA00023163"/>
    </source>
</evidence>
<keyword evidence="3" id="KW-0805">Transcription regulation</keyword>
<comment type="similarity">
    <text evidence="7">Belongs to the AP2/ERF transcription factor family. ERF subfamily.</text>
</comment>
<dbReference type="GO" id="GO:0003700">
    <property type="term" value="F:DNA-binding transcription factor activity"/>
    <property type="evidence" value="ECO:0007669"/>
    <property type="project" value="InterPro"/>
</dbReference>
<dbReference type="GO" id="GO:0009873">
    <property type="term" value="P:ethylene-activated signaling pathway"/>
    <property type="evidence" value="ECO:0007669"/>
    <property type="project" value="UniProtKB-KW"/>
</dbReference>
<dbReference type="GO" id="GO:0003677">
    <property type="term" value="F:DNA binding"/>
    <property type="evidence" value="ECO:0007669"/>
    <property type="project" value="UniProtKB-KW"/>
</dbReference>
<evidence type="ECO:0000256" key="3">
    <source>
        <dbReference type="ARBA" id="ARBA00023015"/>
    </source>
</evidence>
<keyword evidence="4" id="KW-0238">DNA-binding</keyword>
<dbReference type="CDD" id="cd00018">
    <property type="entry name" value="AP2"/>
    <property type="match status" value="1"/>
</dbReference>
<evidence type="ECO:0000256" key="6">
    <source>
        <dbReference type="ARBA" id="ARBA00023242"/>
    </source>
</evidence>
<evidence type="ECO:0000256" key="4">
    <source>
        <dbReference type="ARBA" id="ARBA00023125"/>
    </source>
</evidence>
<feature type="region of interest" description="Disordered" evidence="9">
    <location>
        <begin position="1"/>
        <end position="35"/>
    </location>
</feature>
<keyword evidence="5" id="KW-0804">Transcription</keyword>
<comment type="subcellular location">
    <subcellularLocation>
        <location evidence="1">Nucleus</location>
    </subcellularLocation>
</comment>
<evidence type="ECO:0000256" key="8">
    <source>
        <dbReference type="ARBA" id="ARBA00037379"/>
    </source>
</evidence>
<feature type="compositionally biased region" description="Polar residues" evidence="9">
    <location>
        <begin position="1"/>
        <end position="10"/>
    </location>
</feature>
<dbReference type="GO" id="GO:0005634">
    <property type="term" value="C:nucleus"/>
    <property type="evidence" value="ECO:0007669"/>
    <property type="project" value="UniProtKB-SubCell"/>
</dbReference>
<dbReference type="FunFam" id="3.30.730.10:FF:000001">
    <property type="entry name" value="Ethylene-responsive transcription factor 2"/>
    <property type="match status" value="1"/>
</dbReference>
<dbReference type="SUPFAM" id="SSF54171">
    <property type="entry name" value="DNA-binding domain"/>
    <property type="match status" value="1"/>
</dbReference>
<dbReference type="InterPro" id="IPR001471">
    <property type="entry name" value="AP2/ERF_dom"/>
</dbReference>
<accession>A0A0D6R4T8</accession>
<feature type="region of interest" description="Disordered" evidence="9">
    <location>
        <begin position="184"/>
        <end position="209"/>
    </location>
</feature>
<dbReference type="InterPro" id="IPR036955">
    <property type="entry name" value="AP2/ERF_dom_sf"/>
</dbReference>
<proteinExistence type="inferred from homology"/>
<dbReference type="SMART" id="SM00380">
    <property type="entry name" value="AP2"/>
    <property type="match status" value="1"/>
</dbReference>
<dbReference type="PROSITE" id="PS51032">
    <property type="entry name" value="AP2_ERF"/>
    <property type="match status" value="1"/>
</dbReference>
<evidence type="ECO:0000256" key="2">
    <source>
        <dbReference type="ARBA" id="ARBA00022745"/>
    </source>
</evidence>
<reference evidence="11" key="1">
    <citation type="submission" date="2015-03" db="EMBL/GenBank/DDBJ databases">
        <title>A transcriptome of Araucaria cunninghamii, an australian fine timber species.</title>
        <authorList>
            <person name="Jing Yi C.J.Y."/>
            <person name="Yin San L.Y.S."/>
            <person name="Abdul Karim S.S."/>
            <person name="Wan Azmi N.N."/>
            <person name="Hercus R.R."/>
            <person name="Croft L.L."/>
        </authorList>
    </citation>
    <scope>NUCLEOTIDE SEQUENCE</scope>
    <source>
        <strain evidence="11">MI0301</strain>
        <tissue evidence="11">Leaf</tissue>
    </source>
</reference>
<dbReference type="PANTHER" id="PTHR31729">
    <property type="entry name" value="ETHYLENE-RESPONSIVE TRANSCRIPTION FACTOR RAP2-1-RELATED"/>
    <property type="match status" value="1"/>
</dbReference>
<sequence length="245" mass="26936">MEQECSTSTVGRREGRGSSVKQRSGGGKGGPYRGVRMRKWGKWVSEVREPNKRSRIWLGSYATPEAAARAYDTAVFYLRGPSAALNFPNDAPREEYRDRMAGELSPSSIQRKAAEVGAAVDHAMQRETGQTCKAKDNTSDGKIGNIVHKLEFKTDAFQEEEEEEEDDQSNLRSHVVYDYFAKELQQKKSPSSSSSTITTSTSVSSGGGNSWLSSRQLGLVYGSSAKAFEGQTLGLSNLYRPEKSV</sequence>
<feature type="compositionally biased region" description="Low complexity" evidence="9">
    <location>
        <begin position="189"/>
        <end position="204"/>
    </location>
</feature>
<evidence type="ECO:0000256" key="7">
    <source>
        <dbReference type="ARBA" id="ARBA00024343"/>
    </source>
</evidence>
<dbReference type="InterPro" id="IPR016177">
    <property type="entry name" value="DNA-bd_dom_sf"/>
</dbReference>
<evidence type="ECO:0000256" key="9">
    <source>
        <dbReference type="SAM" id="MobiDB-lite"/>
    </source>
</evidence>
<dbReference type="PANTHER" id="PTHR31729:SF0">
    <property type="entry name" value="ETHYLENE-RESPONSIVE TRANSCRIPTION FACTOR RAP2-10"/>
    <property type="match status" value="1"/>
</dbReference>
<evidence type="ECO:0000256" key="1">
    <source>
        <dbReference type="ARBA" id="ARBA00004123"/>
    </source>
</evidence>
<dbReference type="PRINTS" id="PR00367">
    <property type="entry name" value="ETHRSPELEMNT"/>
</dbReference>
<evidence type="ECO:0000313" key="11">
    <source>
        <dbReference type="EMBL" id="JAG96905.1"/>
    </source>
</evidence>
<dbReference type="Gene3D" id="3.30.730.10">
    <property type="entry name" value="AP2/ERF domain"/>
    <property type="match status" value="1"/>
</dbReference>
<evidence type="ECO:0000259" key="10">
    <source>
        <dbReference type="PROSITE" id="PS51032"/>
    </source>
</evidence>
<dbReference type="EMBL" id="GCKF01035680">
    <property type="protein sequence ID" value="JAG96905.1"/>
    <property type="molecule type" value="Transcribed_RNA"/>
</dbReference>